<protein>
    <submittedName>
        <fullName evidence="2">Uncharacterized protein</fullName>
    </submittedName>
</protein>
<feature type="region of interest" description="Disordered" evidence="1">
    <location>
        <begin position="1"/>
        <end position="23"/>
    </location>
</feature>
<feature type="compositionally biased region" description="Low complexity" evidence="1">
    <location>
        <begin position="12"/>
        <end position="22"/>
    </location>
</feature>
<sequence>MPSTQHPRTADARTGPAAGARAVGRRRVLRAALALGGALLLPVTAPGAARAATGGCG</sequence>
<proteinExistence type="predicted"/>
<comment type="caution">
    <text evidence="2">The sequence shown here is derived from an EMBL/GenBank/DDBJ whole genome shotgun (WGS) entry which is preliminary data.</text>
</comment>
<keyword evidence="3" id="KW-1185">Reference proteome</keyword>
<name>A0ABW0Z0V5_9ACTN</name>
<evidence type="ECO:0000313" key="3">
    <source>
        <dbReference type="Proteomes" id="UP001596083"/>
    </source>
</evidence>
<gene>
    <name evidence="2" type="ORF">ACFP1Z_15960</name>
</gene>
<dbReference type="PROSITE" id="PS51318">
    <property type="entry name" value="TAT"/>
    <property type="match status" value="1"/>
</dbReference>
<evidence type="ECO:0000313" key="2">
    <source>
        <dbReference type="EMBL" id="MFC5721667.1"/>
    </source>
</evidence>
<dbReference type="Proteomes" id="UP001596083">
    <property type="component" value="Unassembled WGS sequence"/>
</dbReference>
<evidence type="ECO:0000256" key="1">
    <source>
        <dbReference type="SAM" id="MobiDB-lite"/>
    </source>
</evidence>
<dbReference type="EMBL" id="JBHSPB010000008">
    <property type="protein sequence ID" value="MFC5721667.1"/>
    <property type="molecule type" value="Genomic_DNA"/>
</dbReference>
<organism evidence="2 3">
    <name type="scientific">Streptomyces gamaensis</name>
    <dbReference type="NCBI Taxonomy" id="1763542"/>
    <lineage>
        <taxon>Bacteria</taxon>
        <taxon>Bacillati</taxon>
        <taxon>Actinomycetota</taxon>
        <taxon>Actinomycetes</taxon>
        <taxon>Kitasatosporales</taxon>
        <taxon>Streptomycetaceae</taxon>
        <taxon>Streptomyces</taxon>
    </lineage>
</organism>
<accession>A0ABW0Z0V5</accession>
<dbReference type="InterPro" id="IPR006311">
    <property type="entry name" value="TAT_signal"/>
</dbReference>
<reference evidence="3" key="1">
    <citation type="journal article" date="2019" name="Int. J. Syst. Evol. Microbiol.">
        <title>The Global Catalogue of Microorganisms (GCM) 10K type strain sequencing project: providing services to taxonomists for standard genome sequencing and annotation.</title>
        <authorList>
            <consortium name="The Broad Institute Genomics Platform"/>
            <consortium name="The Broad Institute Genome Sequencing Center for Infectious Disease"/>
            <person name="Wu L."/>
            <person name="Ma J."/>
        </authorList>
    </citation>
    <scope>NUCLEOTIDE SEQUENCE [LARGE SCALE GENOMIC DNA]</scope>
    <source>
        <strain evidence="3">CGMCC 4.7304</strain>
    </source>
</reference>
<dbReference type="RefSeq" id="WP_390316977.1">
    <property type="nucleotide sequence ID" value="NZ_JBHSPB010000008.1"/>
</dbReference>